<sequence length="454" mass="50531">MQSDLPFGSEFSPSQINLIQVLELCIKHEGKQKELEEDILNTYFSGHGNGNISNQKKLAMNCRLGLKSYGIIDENANLTDFGKSLVAVKENQEELYKSLARHILLNLNGMAFIQCIRDMTIAGEEVNLTTLRAKLAERGIHFPSGGKHPSIMRLWLAKADIFVGSRWQINEEKLQEVLGANPDEMNVLAKLTSTQRDFLLALANSGISSPQPANQIVKLAEATYGVTFPEKSLPKEVLNTLVDAGYITINKTTGGRGAKPFDVTPTDKLVAEIVVPLLEQLKKQTDPKLIELLRRPIKEIINELDSTDKYISGLALEALAFKLMRLLGMDYLATRLRAQTTGGAEVDLLFESARLVYSRWQIQCKNTARVALDDVAKEVGLTHFLKSNVIVIISTGKIGQEARRYSNKIMNDSNLCIVMVDDEDLEGIVQNPSYIVDVFNREAKLAMSLKKLEL</sequence>
<proteinExistence type="predicted"/>
<dbReference type="SUPFAM" id="SSF52980">
    <property type="entry name" value="Restriction endonuclease-like"/>
    <property type="match status" value="1"/>
</dbReference>
<evidence type="ECO:0000259" key="1">
    <source>
        <dbReference type="Pfam" id="PF04471"/>
    </source>
</evidence>
<dbReference type="Proteomes" id="UP000524246">
    <property type="component" value="Unassembled WGS sequence"/>
</dbReference>
<dbReference type="GO" id="GO:0009307">
    <property type="term" value="P:DNA restriction-modification system"/>
    <property type="evidence" value="ECO:0007669"/>
    <property type="project" value="InterPro"/>
</dbReference>
<keyword evidence="2" id="KW-0255">Endonuclease</keyword>
<name>A0A7X9FUN3_9DELT</name>
<reference evidence="2 3" key="1">
    <citation type="journal article" date="2020" name="Biotechnol. Biofuels">
        <title>New insights from the biogas microbiome by comprehensive genome-resolved metagenomics of nearly 1600 species originating from multiple anaerobic digesters.</title>
        <authorList>
            <person name="Campanaro S."/>
            <person name="Treu L."/>
            <person name="Rodriguez-R L.M."/>
            <person name="Kovalovszki A."/>
            <person name="Ziels R.M."/>
            <person name="Maus I."/>
            <person name="Zhu X."/>
            <person name="Kougias P.G."/>
            <person name="Basile A."/>
            <person name="Luo G."/>
            <person name="Schluter A."/>
            <person name="Konstantinidis K.T."/>
            <person name="Angelidaki I."/>
        </authorList>
    </citation>
    <scope>NUCLEOTIDE SEQUENCE [LARGE SCALE GENOMIC DNA]</scope>
    <source>
        <strain evidence="2">AS27yjCOA_65</strain>
    </source>
</reference>
<dbReference type="GO" id="GO:0004519">
    <property type="term" value="F:endonuclease activity"/>
    <property type="evidence" value="ECO:0007669"/>
    <property type="project" value="UniProtKB-KW"/>
</dbReference>
<evidence type="ECO:0000313" key="2">
    <source>
        <dbReference type="EMBL" id="NMC64104.1"/>
    </source>
</evidence>
<keyword evidence="2" id="KW-0378">Hydrolase</keyword>
<dbReference type="GO" id="GO:0003677">
    <property type="term" value="F:DNA binding"/>
    <property type="evidence" value="ECO:0007669"/>
    <property type="project" value="InterPro"/>
</dbReference>
<protein>
    <submittedName>
        <fullName evidence="2">Restriction endonuclease</fullName>
    </submittedName>
</protein>
<dbReference type="AlphaFoldDB" id="A0A7X9FUN3"/>
<dbReference type="InterPro" id="IPR007560">
    <property type="entry name" value="Restrct_endonuc_IV_Mrr"/>
</dbReference>
<accession>A0A7X9FUN3</accession>
<gene>
    <name evidence="2" type="ORF">GYA55_13150</name>
</gene>
<organism evidence="2 3">
    <name type="scientific">SAR324 cluster bacterium</name>
    <dbReference type="NCBI Taxonomy" id="2024889"/>
    <lineage>
        <taxon>Bacteria</taxon>
        <taxon>Deltaproteobacteria</taxon>
        <taxon>SAR324 cluster</taxon>
    </lineage>
</organism>
<dbReference type="Pfam" id="PF04471">
    <property type="entry name" value="Mrr_cat"/>
    <property type="match status" value="1"/>
</dbReference>
<dbReference type="InterPro" id="IPR011335">
    <property type="entry name" value="Restrct_endonuc-II-like"/>
</dbReference>
<feature type="domain" description="Restriction endonuclease type IV Mrr" evidence="1">
    <location>
        <begin position="311"/>
        <end position="425"/>
    </location>
</feature>
<dbReference type="EMBL" id="JAAZON010000601">
    <property type="protein sequence ID" value="NMC64104.1"/>
    <property type="molecule type" value="Genomic_DNA"/>
</dbReference>
<keyword evidence="2" id="KW-0540">Nuclease</keyword>
<comment type="caution">
    <text evidence="2">The sequence shown here is derived from an EMBL/GenBank/DDBJ whole genome shotgun (WGS) entry which is preliminary data.</text>
</comment>
<evidence type="ECO:0000313" key="3">
    <source>
        <dbReference type="Proteomes" id="UP000524246"/>
    </source>
</evidence>